<dbReference type="OrthoDB" id="197967at2759"/>
<evidence type="ECO:0008006" key="4">
    <source>
        <dbReference type="Google" id="ProtNLM"/>
    </source>
</evidence>
<dbReference type="Proteomes" id="UP000092154">
    <property type="component" value="Unassembled WGS sequence"/>
</dbReference>
<dbReference type="AlphaFoldDB" id="A0A1B7MWH1"/>
<organism evidence="2 3">
    <name type="scientific">Rhizopogon vinicolor AM-OR11-026</name>
    <dbReference type="NCBI Taxonomy" id="1314800"/>
    <lineage>
        <taxon>Eukaryota</taxon>
        <taxon>Fungi</taxon>
        <taxon>Dikarya</taxon>
        <taxon>Basidiomycota</taxon>
        <taxon>Agaricomycotina</taxon>
        <taxon>Agaricomycetes</taxon>
        <taxon>Agaricomycetidae</taxon>
        <taxon>Boletales</taxon>
        <taxon>Suillineae</taxon>
        <taxon>Rhizopogonaceae</taxon>
        <taxon>Rhizopogon</taxon>
    </lineage>
</organism>
<dbReference type="STRING" id="1314800.A0A1B7MWH1"/>
<feature type="region of interest" description="Disordered" evidence="1">
    <location>
        <begin position="148"/>
        <end position="230"/>
    </location>
</feature>
<keyword evidence="3" id="KW-1185">Reference proteome</keyword>
<proteinExistence type="predicted"/>
<protein>
    <recommendedName>
        <fullName evidence="4">Folate-sensitive fragile site protein Fra10Ac1-domain-containing protein</fullName>
    </recommendedName>
</protein>
<accession>A0A1B7MWH1</accession>
<sequence>MAALYKPYAPKTTAVSPTPFTEFDILKSSHKFLRDDADSEANTSWNDRLAQKYYESLYREFAICDLKHYKSGNFSLRWRTEREVLSGTGETTCANARCSEHAASSSSLTTLELPFAYDEDGKRKEALVKVVLCSKCVRKIMWKRKHEKRIREDDNGVEGKIQASDTVEVQEDRRPPNSSSRPKDVEHNDDSEWHSAQRRRTSRSQSPQPHQRKQKRDISPTLSRTRDKSG</sequence>
<evidence type="ECO:0000256" key="1">
    <source>
        <dbReference type="SAM" id="MobiDB-lite"/>
    </source>
</evidence>
<dbReference type="InterPro" id="IPR019129">
    <property type="entry name" value="Folate-sensitive_fs_Fra10Ac1"/>
</dbReference>
<name>A0A1B7MWH1_9AGAM</name>
<evidence type="ECO:0000313" key="3">
    <source>
        <dbReference type="Proteomes" id="UP000092154"/>
    </source>
</evidence>
<dbReference type="InParanoid" id="A0A1B7MWH1"/>
<dbReference type="EMBL" id="KV448383">
    <property type="protein sequence ID" value="OAX36945.1"/>
    <property type="molecule type" value="Genomic_DNA"/>
</dbReference>
<evidence type="ECO:0000313" key="2">
    <source>
        <dbReference type="EMBL" id="OAX36945.1"/>
    </source>
</evidence>
<feature type="compositionally biased region" description="Basic and acidic residues" evidence="1">
    <location>
        <begin position="170"/>
        <end position="195"/>
    </location>
</feature>
<dbReference type="Pfam" id="PF09725">
    <property type="entry name" value="Fra10Ac1"/>
    <property type="match status" value="1"/>
</dbReference>
<reference evidence="2 3" key="1">
    <citation type="submission" date="2016-06" db="EMBL/GenBank/DDBJ databases">
        <title>Comparative genomics of the ectomycorrhizal sister species Rhizopogon vinicolor and Rhizopogon vesiculosus (Basidiomycota: Boletales) reveals a divergence of the mating type B locus.</title>
        <authorList>
            <consortium name="DOE Joint Genome Institute"/>
            <person name="Mujic A.B."/>
            <person name="Kuo A."/>
            <person name="Tritt A."/>
            <person name="Lipzen A."/>
            <person name="Chen C."/>
            <person name="Johnson J."/>
            <person name="Sharma A."/>
            <person name="Barry K."/>
            <person name="Grigoriev I.V."/>
            <person name="Spatafora J.W."/>
        </authorList>
    </citation>
    <scope>NUCLEOTIDE SEQUENCE [LARGE SCALE GENOMIC DNA]</scope>
    <source>
        <strain evidence="2 3">AM-OR11-026</strain>
    </source>
</reference>
<gene>
    <name evidence="2" type="ORF">K503DRAFT_720544</name>
</gene>